<dbReference type="STRING" id="984487.A0A1E4SAY7"/>
<sequence length="200" mass="21911">MATVLVTTGATVTFTRLLETVLTPEFIRQLIANGVSTLIIQYGNEIKNGVNLSSKVFHSLLTKHQIVSSLGLKAADSNDQIETYSSSQFTLVALPFSPTISKYIDQADVVVSHAGTGSIVDVLRADKKLIAVVNDELMDNHQAEVAHEFAQLNYCLHSENQAATLILHIKLLLHGLVTLIPFPPQQKHIVQSILFQEANK</sequence>
<dbReference type="EMBL" id="KV453918">
    <property type="protein sequence ID" value="ODV76661.1"/>
    <property type="molecule type" value="Genomic_DNA"/>
</dbReference>
<dbReference type="GO" id="GO:0004577">
    <property type="term" value="F:N-acetylglucosaminyldiphosphodolichol N-acetylglucosaminyltransferase activity"/>
    <property type="evidence" value="ECO:0007669"/>
    <property type="project" value="UniProtKB-EC"/>
</dbReference>
<comment type="subcellular location">
    <subcellularLocation>
        <location evidence="1 12">Endoplasmic reticulum</location>
    </subcellularLocation>
</comment>
<evidence type="ECO:0000259" key="13">
    <source>
        <dbReference type="Pfam" id="PF04101"/>
    </source>
</evidence>
<dbReference type="Proteomes" id="UP000094285">
    <property type="component" value="Unassembled WGS sequence"/>
</dbReference>
<keyword evidence="7 12" id="KW-0808">Transferase</keyword>
<evidence type="ECO:0000256" key="11">
    <source>
        <dbReference type="ARBA" id="ARBA00048184"/>
    </source>
</evidence>
<dbReference type="SUPFAM" id="SSF53756">
    <property type="entry name" value="UDP-Glycosyltransferase/glycogen phosphorylase"/>
    <property type="match status" value="1"/>
</dbReference>
<accession>A0A1E4SAY7</accession>
<proteinExistence type="inferred from homology"/>
<dbReference type="Gene3D" id="3.40.50.2000">
    <property type="entry name" value="Glycogen Phosphorylase B"/>
    <property type="match status" value="1"/>
</dbReference>
<evidence type="ECO:0000256" key="5">
    <source>
        <dbReference type="ARBA" id="ARBA00017468"/>
    </source>
</evidence>
<evidence type="ECO:0000256" key="6">
    <source>
        <dbReference type="ARBA" id="ARBA00022676"/>
    </source>
</evidence>
<dbReference type="GO" id="GO:0098548">
    <property type="term" value="C:cytoplasmic side of Golgi membrane"/>
    <property type="evidence" value="ECO:0007669"/>
    <property type="project" value="EnsemblFungi"/>
</dbReference>
<evidence type="ECO:0000256" key="3">
    <source>
        <dbReference type="ARBA" id="ARBA00011198"/>
    </source>
</evidence>
<evidence type="ECO:0000256" key="2">
    <source>
        <dbReference type="ARBA" id="ARBA00006962"/>
    </source>
</evidence>
<evidence type="ECO:0000256" key="9">
    <source>
        <dbReference type="ARBA" id="ARBA00024804"/>
    </source>
</evidence>
<protein>
    <recommendedName>
        <fullName evidence="5 12">UDP-N-acetylglucosamine transferase subunit ALG13</fullName>
        <ecNumber evidence="4 12">2.4.1.141</ecNumber>
    </recommendedName>
    <alternativeName>
        <fullName evidence="10 12">Asparagine-linked glycosylation protein 13</fullName>
    </alternativeName>
</protein>
<dbReference type="EC" id="2.4.1.141" evidence="4 12"/>
<keyword evidence="8 12" id="KW-0256">Endoplasmic reticulum</keyword>
<dbReference type="RefSeq" id="XP_020061783.1">
    <property type="nucleotide sequence ID" value="XM_020210733.1"/>
</dbReference>
<dbReference type="Pfam" id="PF04101">
    <property type="entry name" value="Glyco_tran_28_C"/>
    <property type="match status" value="1"/>
</dbReference>
<evidence type="ECO:0000256" key="8">
    <source>
        <dbReference type="ARBA" id="ARBA00022824"/>
    </source>
</evidence>
<dbReference type="InterPro" id="IPR039042">
    <property type="entry name" value="Alg13-like"/>
</dbReference>
<dbReference type="InterPro" id="IPR007235">
    <property type="entry name" value="Glyco_trans_28_C"/>
</dbReference>
<comment type="similarity">
    <text evidence="2 12">Belongs to the glycosyltransferase 28 family.</text>
</comment>
<dbReference type="GeneID" id="30984869"/>
<evidence type="ECO:0000256" key="4">
    <source>
        <dbReference type="ARBA" id="ARBA00012614"/>
    </source>
</evidence>
<organism evidence="14 15">
    <name type="scientific">Suhomyces tanzawaensis NRRL Y-17324</name>
    <dbReference type="NCBI Taxonomy" id="984487"/>
    <lineage>
        <taxon>Eukaryota</taxon>
        <taxon>Fungi</taxon>
        <taxon>Dikarya</taxon>
        <taxon>Ascomycota</taxon>
        <taxon>Saccharomycotina</taxon>
        <taxon>Pichiomycetes</taxon>
        <taxon>Debaryomycetaceae</taxon>
        <taxon>Suhomyces</taxon>
    </lineage>
</organism>
<evidence type="ECO:0000256" key="10">
    <source>
        <dbReference type="ARBA" id="ARBA00032061"/>
    </source>
</evidence>
<dbReference type="GO" id="GO:0005829">
    <property type="term" value="C:cytosol"/>
    <property type="evidence" value="ECO:0007669"/>
    <property type="project" value="EnsemblFungi"/>
</dbReference>
<dbReference type="OrthoDB" id="20273at2759"/>
<comment type="catalytic activity">
    <reaction evidence="11">
        <text>an N-acetyl-alpha-D-glucosaminyl-diphospho-di-trans,poly-cis-dolichol + UDP-N-acetyl-alpha-D-glucosamine = an N,N'-diacetylchitobiosyl-diphospho-di-trans,poly-cis-dolichol + UDP + H(+)</text>
        <dbReference type="Rhea" id="RHEA:23380"/>
        <dbReference type="Rhea" id="RHEA-COMP:19507"/>
        <dbReference type="Rhea" id="RHEA-COMP:19510"/>
        <dbReference type="ChEBI" id="CHEBI:15378"/>
        <dbReference type="ChEBI" id="CHEBI:57269"/>
        <dbReference type="ChEBI" id="CHEBI:57705"/>
        <dbReference type="ChEBI" id="CHEBI:58223"/>
        <dbReference type="ChEBI" id="CHEBI:58427"/>
        <dbReference type="EC" id="2.4.1.141"/>
    </reaction>
</comment>
<dbReference type="GO" id="GO:0006488">
    <property type="term" value="P:dolichol-linked oligosaccharide biosynthetic process"/>
    <property type="evidence" value="ECO:0007669"/>
    <property type="project" value="EnsemblFungi"/>
</dbReference>
<evidence type="ECO:0000313" key="15">
    <source>
        <dbReference type="Proteomes" id="UP000094285"/>
    </source>
</evidence>
<dbReference type="GO" id="GO:0043541">
    <property type="term" value="C:UDP-N-acetylglucosamine transferase complex"/>
    <property type="evidence" value="ECO:0007669"/>
    <property type="project" value="EnsemblFungi"/>
</dbReference>
<keyword evidence="15" id="KW-1185">Reference proteome</keyword>
<keyword evidence="6 12" id="KW-0328">Glycosyltransferase</keyword>
<feature type="domain" description="Glycosyl transferase family 28 C-terminal" evidence="13">
    <location>
        <begin position="3"/>
        <end position="163"/>
    </location>
</feature>
<comment type="function">
    <text evidence="9 12">Involved in protein N-glycosylation. Essential for the second step of the dolichol-linked oligosaccharide pathway.</text>
</comment>
<evidence type="ECO:0000256" key="1">
    <source>
        <dbReference type="ARBA" id="ARBA00004240"/>
    </source>
</evidence>
<dbReference type="PANTHER" id="PTHR12867">
    <property type="entry name" value="GLYCOSYL TRANSFERASE-RELATED"/>
    <property type="match status" value="1"/>
</dbReference>
<gene>
    <name evidence="12" type="primary">ALG13</name>
    <name evidence="14" type="ORF">CANTADRAFT_57798</name>
</gene>
<dbReference type="PANTHER" id="PTHR12867:SF6">
    <property type="entry name" value="N-ACETYLGLUCOSAMINYLDIPHOSPHODOLICHOL N-ACETYLGLUCOSAMINYLTRANSFERASE"/>
    <property type="match status" value="1"/>
</dbReference>
<dbReference type="AlphaFoldDB" id="A0A1E4SAY7"/>
<name>A0A1E4SAY7_9ASCO</name>
<evidence type="ECO:0000313" key="14">
    <source>
        <dbReference type="EMBL" id="ODV76661.1"/>
    </source>
</evidence>
<evidence type="ECO:0000256" key="12">
    <source>
        <dbReference type="RuleBase" id="RU362128"/>
    </source>
</evidence>
<comment type="subunit">
    <text evidence="3 12">Heterodimer with ALG14 to form a functional enzyme.</text>
</comment>
<reference evidence="15" key="1">
    <citation type="submission" date="2016-05" db="EMBL/GenBank/DDBJ databases">
        <title>Comparative genomics of biotechnologically important yeasts.</title>
        <authorList>
            <consortium name="DOE Joint Genome Institute"/>
            <person name="Riley R."/>
            <person name="Haridas S."/>
            <person name="Wolfe K.H."/>
            <person name="Lopes M.R."/>
            <person name="Hittinger C.T."/>
            <person name="Goker M."/>
            <person name="Salamov A."/>
            <person name="Wisecaver J."/>
            <person name="Long T.M."/>
            <person name="Aerts A.L."/>
            <person name="Barry K."/>
            <person name="Choi C."/>
            <person name="Clum A."/>
            <person name="Coughlan A.Y."/>
            <person name="Deshpande S."/>
            <person name="Douglass A.P."/>
            <person name="Hanson S.J."/>
            <person name="Klenk H.-P."/>
            <person name="Labutti K."/>
            <person name="Lapidus A."/>
            <person name="Lindquist E."/>
            <person name="Lipzen A."/>
            <person name="Meier-Kolthoff J.P."/>
            <person name="Ohm R.A."/>
            <person name="Otillar R.P."/>
            <person name="Pangilinan J."/>
            <person name="Peng Y."/>
            <person name="Rokas A."/>
            <person name="Rosa C.A."/>
            <person name="Scheuner C."/>
            <person name="Sibirny A.A."/>
            <person name="Slot J.C."/>
            <person name="Stielow J.B."/>
            <person name="Sun H."/>
            <person name="Kurtzman C.P."/>
            <person name="Blackwell M."/>
            <person name="Grigoriev I.V."/>
            <person name="Jeffries T.W."/>
        </authorList>
    </citation>
    <scope>NUCLEOTIDE SEQUENCE [LARGE SCALE GENOMIC DNA]</scope>
    <source>
        <strain evidence="15">NRRL Y-17324</strain>
    </source>
</reference>
<evidence type="ECO:0000256" key="7">
    <source>
        <dbReference type="ARBA" id="ARBA00022679"/>
    </source>
</evidence>
<dbReference type="GO" id="GO:0042802">
    <property type="term" value="F:identical protein binding"/>
    <property type="evidence" value="ECO:0007669"/>
    <property type="project" value="EnsemblFungi"/>
</dbReference>